<sequence>MSAKKSREQIKRELVRGLRISRRRTKEPVVLAMVGITGAGNSTVARLLAKKLRWSLIEKNKIRVRLREEGPGFTPASTDEIAYAMLTRVMRERGNAILDSDFVEKPKRKRLERFARRFGARVAYLNVVCDRDVMIERMLRAGYNSKSDVFQSAAVAVREHCRRYLWHYRWSEAGGGTYALRRPPVKVLAILDTTNPEKWKKRLRVIAKRLRRMS</sequence>
<evidence type="ECO:0000313" key="2">
    <source>
        <dbReference type="Proteomes" id="UP000176705"/>
    </source>
</evidence>
<dbReference type="AlphaFoldDB" id="A0A1G2LFB1"/>
<dbReference type="STRING" id="1802280.A3B37_00810"/>
<dbReference type="Pfam" id="PF13671">
    <property type="entry name" value="AAA_33"/>
    <property type="match status" value="1"/>
</dbReference>
<reference evidence="1 2" key="1">
    <citation type="journal article" date="2016" name="Nat. Commun.">
        <title>Thousands of microbial genomes shed light on interconnected biogeochemical processes in an aquifer system.</title>
        <authorList>
            <person name="Anantharaman K."/>
            <person name="Brown C.T."/>
            <person name="Hug L.A."/>
            <person name="Sharon I."/>
            <person name="Castelle C.J."/>
            <person name="Probst A.J."/>
            <person name="Thomas B.C."/>
            <person name="Singh A."/>
            <person name="Wilkins M.J."/>
            <person name="Karaoz U."/>
            <person name="Brodie E.L."/>
            <person name="Williams K.H."/>
            <person name="Hubbard S.S."/>
            <person name="Banfield J.F."/>
        </authorList>
    </citation>
    <scope>NUCLEOTIDE SEQUENCE [LARGE SCALE GENOMIC DNA]</scope>
</reference>
<dbReference type="EMBL" id="MHQS01000001">
    <property type="protein sequence ID" value="OHA09512.1"/>
    <property type="molecule type" value="Genomic_DNA"/>
</dbReference>
<dbReference type="Proteomes" id="UP000176705">
    <property type="component" value="Unassembled WGS sequence"/>
</dbReference>
<dbReference type="PANTHER" id="PTHR37807:SF3">
    <property type="entry name" value="OS07G0160300 PROTEIN"/>
    <property type="match status" value="1"/>
</dbReference>
<dbReference type="SUPFAM" id="SSF52540">
    <property type="entry name" value="P-loop containing nucleoside triphosphate hydrolases"/>
    <property type="match status" value="1"/>
</dbReference>
<proteinExistence type="predicted"/>
<name>A0A1G2LFB1_9BACT</name>
<evidence type="ECO:0000313" key="1">
    <source>
        <dbReference type="EMBL" id="OHA09512.1"/>
    </source>
</evidence>
<comment type="caution">
    <text evidence="1">The sequence shown here is derived from an EMBL/GenBank/DDBJ whole genome shotgun (WGS) entry which is preliminary data.</text>
</comment>
<dbReference type="PANTHER" id="PTHR37807">
    <property type="entry name" value="OS07G0160300 PROTEIN"/>
    <property type="match status" value="1"/>
</dbReference>
<dbReference type="Gene3D" id="3.40.50.300">
    <property type="entry name" value="P-loop containing nucleotide triphosphate hydrolases"/>
    <property type="match status" value="1"/>
</dbReference>
<evidence type="ECO:0008006" key="3">
    <source>
        <dbReference type="Google" id="ProtNLM"/>
    </source>
</evidence>
<dbReference type="InterPro" id="IPR027417">
    <property type="entry name" value="P-loop_NTPase"/>
</dbReference>
<protein>
    <recommendedName>
        <fullName evidence="3">UDP-N-acetylglucosamine kinase</fullName>
    </recommendedName>
</protein>
<organism evidence="1 2">
    <name type="scientific">Candidatus Sungbacteria bacterium RIFCSPLOWO2_01_FULL_59_16</name>
    <dbReference type="NCBI Taxonomy" id="1802280"/>
    <lineage>
        <taxon>Bacteria</taxon>
        <taxon>Candidatus Sungiibacteriota</taxon>
    </lineage>
</organism>
<gene>
    <name evidence="1" type="ORF">A3B37_00810</name>
</gene>
<accession>A0A1G2LFB1</accession>